<dbReference type="InterPro" id="IPR027359">
    <property type="entry name" value="Volt_channel_dom_sf"/>
</dbReference>
<feature type="transmembrane region" description="Helical" evidence="26">
    <location>
        <begin position="237"/>
        <end position="257"/>
    </location>
</feature>
<evidence type="ECO:0000256" key="14">
    <source>
        <dbReference type="ARBA" id="ARBA00022882"/>
    </source>
</evidence>
<evidence type="ECO:0000256" key="24">
    <source>
        <dbReference type="ARBA" id="ARBA00034430"/>
    </source>
</evidence>
<dbReference type="EMBL" id="KU681452">
    <property type="protein sequence ID" value="AOR07233.1"/>
    <property type="molecule type" value="mRNA"/>
</dbReference>
<dbReference type="GO" id="GO:0005783">
    <property type="term" value="C:endoplasmic reticulum"/>
    <property type="evidence" value="ECO:0007669"/>
    <property type="project" value="UniProtKB-SubCell"/>
</dbReference>
<evidence type="ECO:0000256" key="22">
    <source>
        <dbReference type="ARBA" id="ARBA00030121"/>
    </source>
</evidence>
<accession>A0A1C9TA85</accession>
<dbReference type="PRINTS" id="PR01460">
    <property type="entry name" value="KCNQ1CHANNEL"/>
</dbReference>
<gene>
    <name evidence="29" type="primary">KCNQ2</name>
</gene>
<comment type="subcellular location">
    <subcellularLocation>
        <location evidence="2">Basolateral cell membrane</location>
    </subcellularLocation>
    <subcellularLocation>
        <location evidence="5">Cell membrane</location>
        <topology evidence="5">Multi-pass membrane protein</topology>
    </subcellularLocation>
    <subcellularLocation>
        <location evidence="1">Cytoplasmic vesicle membrane</location>
    </subcellularLocation>
    <subcellularLocation>
        <location evidence="3">Endoplasmic reticulum</location>
    </subcellularLocation>
    <subcellularLocation>
        <location evidence="4">Membrane raft</location>
    </subcellularLocation>
</comment>
<dbReference type="GO" id="GO:0008076">
    <property type="term" value="C:voltage-gated potassium channel complex"/>
    <property type="evidence" value="ECO:0007669"/>
    <property type="project" value="InterPro"/>
</dbReference>
<evidence type="ECO:0000256" key="20">
    <source>
        <dbReference type="ARBA" id="ARBA00023329"/>
    </source>
</evidence>
<dbReference type="Gene3D" id="1.20.120.350">
    <property type="entry name" value="Voltage-gated potassium channels. Chain C"/>
    <property type="match status" value="1"/>
</dbReference>
<feature type="transmembrane region" description="Helical" evidence="26">
    <location>
        <begin position="203"/>
        <end position="225"/>
    </location>
</feature>
<dbReference type="FunFam" id="1.10.287.70:FF:000113">
    <property type="entry name" value="Potassium voltage-gated channel subfamily KQT member 1"/>
    <property type="match status" value="1"/>
</dbReference>
<dbReference type="GO" id="GO:0051049">
    <property type="term" value="P:regulation of transport"/>
    <property type="evidence" value="ECO:0007669"/>
    <property type="project" value="UniProtKB-ARBA"/>
</dbReference>
<evidence type="ECO:0000256" key="26">
    <source>
        <dbReference type="SAM" id="Phobius"/>
    </source>
</evidence>
<evidence type="ECO:0000256" key="9">
    <source>
        <dbReference type="ARBA" id="ARBA00022475"/>
    </source>
</evidence>
<dbReference type="AlphaFoldDB" id="A0A1C9TA85"/>
<dbReference type="InterPro" id="IPR013821">
    <property type="entry name" value="K_chnl_volt-dep_KCNQ_C"/>
</dbReference>
<dbReference type="Gene3D" id="1.10.287.70">
    <property type="match status" value="1"/>
</dbReference>
<keyword evidence="13" id="KW-0112">Calmodulin-binding</keyword>
<feature type="region of interest" description="Disordered" evidence="25">
    <location>
        <begin position="38"/>
        <end position="156"/>
    </location>
</feature>
<dbReference type="GO" id="GO:0005516">
    <property type="term" value="F:calmodulin binding"/>
    <property type="evidence" value="ECO:0007669"/>
    <property type="project" value="UniProtKB-KW"/>
</dbReference>
<feature type="domain" description="Ion transport" evidence="27">
    <location>
        <begin position="204"/>
        <end position="439"/>
    </location>
</feature>
<dbReference type="PANTHER" id="PTHR47735:SF14">
    <property type="entry name" value="POTASSIUM VOLTAGE-GATED CHANNEL SUBFAMILY KQT MEMBER 1"/>
    <property type="match status" value="1"/>
</dbReference>
<dbReference type="InterPro" id="IPR003937">
    <property type="entry name" value="K_chnl_volt-dep_KCNQ"/>
</dbReference>
<evidence type="ECO:0000259" key="27">
    <source>
        <dbReference type="Pfam" id="PF00520"/>
    </source>
</evidence>
<keyword evidence="9" id="KW-1003">Cell membrane</keyword>
<dbReference type="GO" id="GO:0045121">
    <property type="term" value="C:membrane raft"/>
    <property type="evidence" value="ECO:0007669"/>
    <property type="project" value="UniProtKB-SubCell"/>
</dbReference>
<organism evidence="29">
    <name type="scientific">Cancer borealis</name>
    <name type="common">Jonah crab</name>
    <dbReference type="NCBI Taxonomy" id="39395"/>
    <lineage>
        <taxon>Eukaryota</taxon>
        <taxon>Metazoa</taxon>
        <taxon>Ecdysozoa</taxon>
        <taxon>Arthropoda</taxon>
        <taxon>Crustacea</taxon>
        <taxon>Multicrustacea</taxon>
        <taxon>Malacostraca</taxon>
        <taxon>Eumalacostraca</taxon>
        <taxon>Eucarida</taxon>
        <taxon>Decapoda</taxon>
        <taxon>Pleocyemata</taxon>
        <taxon>Brachyura</taxon>
        <taxon>Eubrachyura</taxon>
        <taxon>Cancroidea</taxon>
        <taxon>Cancridae</taxon>
        <taxon>Cancer</taxon>
    </lineage>
</organism>
<evidence type="ECO:0000256" key="15">
    <source>
        <dbReference type="ARBA" id="ARBA00022958"/>
    </source>
</evidence>
<keyword evidence="18 26" id="KW-0472">Membrane</keyword>
<keyword evidence="14" id="KW-0851">Voltage-gated channel</keyword>
<evidence type="ECO:0000256" key="2">
    <source>
        <dbReference type="ARBA" id="ARBA00004187"/>
    </source>
</evidence>
<keyword evidence="17" id="KW-0406">Ion transport</keyword>
<evidence type="ECO:0000256" key="1">
    <source>
        <dbReference type="ARBA" id="ARBA00004156"/>
    </source>
</evidence>
<comment type="similarity">
    <text evidence="6">Belongs to the potassium channel family. KQT (TC 1.A.1.15) subfamily. Kv7.1/KCNQ1 sub-subfamily.</text>
</comment>
<feature type="compositionally biased region" description="Polar residues" evidence="25">
    <location>
        <begin position="99"/>
        <end position="120"/>
    </location>
</feature>
<dbReference type="FunFam" id="1.20.120.350:FF:000017">
    <property type="entry name" value="potassium voltage-gated channel subfamily KQT member 1"/>
    <property type="match status" value="1"/>
</dbReference>
<dbReference type="PRINTS" id="PR01459">
    <property type="entry name" value="KCNQCHANNEL"/>
</dbReference>
<evidence type="ECO:0000256" key="10">
    <source>
        <dbReference type="ARBA" id="ARBA00022538"/>
    </source>
</evidence>
<evidence type="ECO:0000313" key="29">
    <source>
        <dbReference type="EMBL" id="AOR07233.1"/>
    </source>
</evidence>
<dbReference type="Pfam" id="PF00520">
    <property type="entry name" value="Ion_trans"/>
    <property type="match status" value="1"/>
</dbReference>
<protein>
    <recommendedName>
        <fullName evidence="7">Potassium voltage-gated channel subfamily KQT member 1</fullName>
    </recommendedName>
    <alternativeName>
        <fullName evidence="23">IKs producing slow voltage-gated potassium channel subunit alpha KvLQT1</fullName>
    </alternativeName>
    <alternativeName>
        <fullName evidence="21">KQT-like 1</fullName>
    </alternativeName>
    <alternativeName>
        <fullName evidence="22">Voltage-gated potassium channel subunit Kv7.1</fullName>
    </alternativeName>
</protein>
<keyword evidence="16 26" id="KW-1133">Transmembrane helix</keyword>
<sequence>MDESASGRQDRNAECLEDVIETDMDNYYYCDDPDLATEGFSLGSFDGQGGGGRRLSRREEARSLGMSSPYIFPPRPPQDLPPRRKRNPSLKEAAAITAITVSSGSQESSAPPLQSPNPQRSPGIVLGVEEPKPSSPGVTFSDTPSVLPESSRNGRAGGLVSSVMEARTMWEGRYAMKERKTVKTTFQGRVYNFLERPTGWKCFLYHFSVFMAVLICLIFSVLSTISQYAEFANETLFWMEICLVVFFGVEYAVRMWAAGCRSKYMGFFGRIRFIRKPICIIDLIVVVASVVVLCVGSNGQVFATSAIRGIRFLQILRMLHVDRQGGTWRLLGSVVFIHRQELITTLYIGFLGLIFSSYFVYLAEKKDDDDEDGDGDFSSYADALWWGVITVTTIGYGDTVPRTWMGKIVASCFSVFAISFFALPAGILGSGFALKVQQKQRQKHFNRQIPAAAMLIQCLWRCYAADKHFNSTATWKIHLKDPNANNNAQSTPLSKVSKMAKRASVLRRRKSKSKMDVSAGMEGPSRRDSEGDMVFYVEEPRAAGTPNRIRREGCPRGSALHSQASSVTEVASDEIDIDMDEPQGFTSLTEAHRNAIRAIRKIKYFVARRKFQQARKPYDVRDVIEQYSQGHLNMMVRIKELQRRLDQTLGKPGSYLTGMDKAGNVKPMTIGARLYRVEQQFGSSS</sequence>
<dbReference type="PANTHER" id="PTHR47735">
    <property type="entry name" value="POTASSIUM VOLTAGE-GATED CHANNEL SUBFAMILY KQT MEMBER 4"/>
    <property type="match status" value="1"/>
</dbReference>
<evidence type="ECO:0000256" key="25">
    <source>
        <dbReference type="SAM" id="MobiDB-lite"/>
    </source>
</evidence>
<evidence type="ECO:0000256" key="21">
    <source>
        <dbReference type="ARBA" id="ARBA00029687"/>
    </source>
</evidence>
<evidence type="ECO:0000259" key="28">
    <source>
        <dbReference type="Pfam" id="PF03520"/>
    </source>
</evidence>
<evidence type="ECO:0000256" key="18">
    <source>
        <dbReference type="ARBA" id="ARBA00023136"/>
    </source>
</evidence>
<evidence type="ECO:0000256" key="6">
    <source>
        <dbReference type="ARBA" id="ARBA00009499"/>
    </source>
</evidence>
<feature type="domain" description="Potassium channel voltage dependent KCNQ C-terminal" evidence="28">
    <location>
        <begin position="584"/>
        <end position="653"/>
    </location>
</feature>
<feature type="compositionally biased region" description="Polar residues" evidence="25">
    <location>
        <begin position="136"/>
        <end position="153"/>
    </location>
</feature>
<feature type="compositionally biased region" description="Basic residues" evidence="25">
    <location>
        <begin position="499"/>
        <end position="512"/>
    </location>
</feature>
<feature type="region of interest" description="Disordered" evidence="25">
    <location>
        <begin position="499"/>
        <end position="529"/>
    </location>
</feature>
<keyword evidence="15" id="KW-0630">Potassium</keyword>
<keyword evidence="12" id="KW-0256">Endoplasmic reticulum</keyword>
<evidence type="ECO:0000256" key="23">
    <source>
        <dbReference type="ARBA" id="ARBA00032659"/>
    </source>
</evidence>
<evidence type="ECO:0000256" key="4">
    <source>
        <dbReference type="ARBA" id="ARBA00004285"/>
    </source>
</evidence>
<name>A0A1C9TA85_CANBE</name>
<comment type="catalytic activity">
    <reaction evidence="24">
        <text>K(+)(in) = K(+)(out)</text>
        <dbReference type="Rhea" id="RHEA:29463"/>
        <dbReference type="ChEBI" id="CHEBI:29103"/>
    </reaction>
</comment>
<dbReference type="Pfam" id="PF03520">
    <property type="entry name" value="KCNQ_channel"/>
    <property type="match status" value="1"/>
</dbReference>
<dbReference type="GO" id="GO:0003008">
    <property type="term" value="P:system process"/>
    <property type="evidence" value="ECO:0007669"/>
    <property type="project" value="UniProtKB-ARBA"/>
</dbReference>
<evidence type="ECO:0000256" key="7">
    <source>
        <dbReference type="ARBA" id="ARBA00019342"/>
    </source>
</evidence>
<evidence type="ECO:0000256" key="16">
    <source>
        <dbReference type="ARBA" id="ARBA00022989"/>
    </source>
</evidence>
<keyword evidence="8" id="KW-0813">Transport</keyword>
<feature type="region of interest" description="Disordered" evidence="25">
    <location>
        <begin position="546"/>
        <end position="567"/>
    </location>
</feature>
<dbReference type="GO" id="GO:0016323">
    <property type="term" value="C:basolateral plasma membrane"/>
    <property type="evidence" value="ECO:0007669"/>
    <property type="project" value="UniProtKB-SubCell"/>
</dbReference>
<feature type="transmembrane region" description="Helical" evidence="26">
    <location>
        <begin position="278"/>
        <end position="295"/>
    </location>
</feature>
<proteinExistence type="evidence at transcript level"/>
<keyword evidence="20" id="KW-0968">Cytoplasmic vesicle</keyword>
<keyword evidence="19 29" id="KW-0407">Ion channel</keyword>
<feature type="compositionally biased region" description="Pro residues" evidence="25">
    <location>
        <begin position="71"/>
        <end position="80"/>
    </location>
</feature>
<feature type="transmembrane region" description="Helical" evidence="26">
    <location>
        <begin position="408"/>
        <end position="434"/>
    </location>
</feature>
<dbReference type="SUPFAM" id="SSF81324">
    <property type="entry name" value="Voltage-gated potassium channels"/>
    <property type="match status" value="1"/>
</dbReference>
<feature type="transmembrane region" description="Helical" evidence="26">
    <location>
        <begin position="342"/>
        <end position="363"/>
    </location>
</feature>
<dbReference type="PRINTS" id="PR00169">
    <property type="entry name" value="KCHANNEL"/>
</dbReference>
<keyword evidence="11 26" id="KW-0812">Transmembrane</keyword>
<evidence type="ECO:0000256" key="8">
    <source>
        <dbReference type="ARBA" id="ARBA00022448"/>
    </source>
</evidence>
<evidence type="ECO:0000256" key="17">
    <source>
        <dbReference type="ARBA" id="ARBA00023065"/>
    </source>
</evidence>
<evidence type="ECO:0000256" key="13">
    <source>
        <dbReference type="ARBA" id="ARBA00022860"/>
    </source>
</evidence>
<evidence type="ECO:0000256" key="3">
    <source>
        <dbReference type="ARBA" id="ARBA00004240"/>
    </source>
</evidence>
<evidence type="ECO:0000256" key="19">
    <source>
        <dbReference type="ARBA" id="ARBA00023303"/>
    </source>
</evidence>
<evidence type="ECO:0000256" key="12">
    <source>
        <dbReference type="ARBA" id="ARBA00022824"/>
    </source>
</evidence>
<evidence type="ECO:0000256" key="11">
    <source>
        <dbReference type="ARBA" id="ARBA00022692"/>
    </source>
</evidence>
<dbReference type="GO" id="GO:0030659">
    <property type="term" value="C:cytoplasmic vesicle membrane"/>
    <property type="evidence" value="ECO:0007669"/>
    <property type="project" value="UniProtKB-SubCell"/>
</dbReference>
<dbReference type="Gene3D" id="6.10.140.1910">
    <property type="match status" value="2"/>
</dbReference>
<reference evidence="29" key="1">
    <citation type="submission" date="2016-02" db="EMBL/GenBank/DDBJ databases">
        <title>Ion channel discovery via a de novo neural transcriptome of the American lobster (Homarus americanus) and Jonah crab (Cancer borealis).</title>
        <authorList>
            <person name="Schulz D.J."/>
            <person name="Marder E."/>
            <person name="Northcutt A.J."/>
        </authorList>
    </citation>
    <scope>NUCLEOTIDE SEQUENCE</scope>
</reference>
<keyword evidence="10" id="KW-0633">Potassium transport</keyword>
<evidence type="ECO:0000256" key="5">
    <source>
        <dbReference type="ARBA" id="ARBA00004651"/>
    </source>
</evidence>
<dbReference type="GO" id="GO:0005249">
    <property type="term" value="F:voltage-gated potassium channel activity"/>
    <property type="evidence" value="ECO:0007669"/>
    <property type="project" value="InterPro"/>
</dbReference>
<dbReference type="InterPro" id="IPR005827">
    <property type="entry name" value="K_chnl_volt-dep_KCQN1"/>
</dbReference>
<dbReference type="InterPro" id="IPR005821">
    <property type="entry name" value="Ion_trans_dom"/>
</dbReference>